<organism evidence="1 2">
    <name type="scientific">Paractinoplanes globisporus</name>
    <dbReference type="NCBI Taxonomy" id="113565"/>
    <lineage>
        <taxon>Bacteria</taxon>
        <taxon>Bacillati</taxon>
        <taxon>Actinomycetota</taxon>
        <taxon>Actinomycetes</taxon>
        <taxon>Micromonosporales</taxon>
        <taxon>Micromonosporaceae</taxon>
        <taxon>Paractinoplanes</taxon>
    </lineage>
</organism>
<dbReference type="Proteomes" id="UP001602245">
    <property type="component" value="Unassembled WGS sequence"/>
</dbReference>
<protein>
    <recommendedName>
        <fullName evidence="3">DUF4913 domain-containing protein</fullName>
    </recommendedName>
</protein>
<accession>A0ABW6WEW5</accession>
<comment type="caution">
    <text evidence="1">The sequence shown here is derived from an EMBL/GenBank/DDBJ whole genome shotgun (WGS) entry which is preliminary data.</text>
</comment>
<proteinExistence type="predicted"/>
<reference evidence="1 2" key="1">
    <citation type="submission" date="2024-10" db="EMBL/GenBank/DDBJ databases">
        <title>The Natural Products Discovery Center: Release of the First 8490 Sequenced Strains for Exploring Actinobacteria Biosynthetic Diversity.</title>
        <authorList>
            <person name="Kalkreuter E."/>
            <person name="Kautsar S.A."/>
            <person name="Yang D."/>
            <person name="Bader C.D."/>
            <person name="Teijaro C.N."/>
            <person name="Fluegel L."/>
            <person name="Davis C.M."/>
            <person name="Simpson J.R."/>
            <person name="Lauterbach L."/>
            <person name="Steele A.D."/>
            <person name="Gui C."/>
            <person name="Meng S."/>
            <person name="Li G."/>
            <person name="Viehrig K."/>
            <person name="Ye F."/>
            <person name="Su P."/>
            <person name="Kiefer A.F."/>
            <person name="Nichols A."/>
            <person name="Cepeda A.J."/>
            <person name="Yan W."/>
            <person name="Fan B."/>
            <person name="Jiang Y."/>
            <person name="Adhikari A."/>
            <person name="Zheng C.-J."/>
            <person name="Schuster L."/>
            <person name="Cowan T.M."/>
            <person name="Smanski M.J."/>
            <person name="Chevrette M.G."/>
            <person name="De Carvalho L.P.S."/>
            <person name="Shen B."/>
        </authorList>
    </citation>
    <scope>NUCLEOTIDE SEQUENCE [LARGE SCALE GENOMIC DNA]</scope>
    <source>
        <strain evidence="1 2">NPDC000087</strain>
    </source>
</reference>
<evidence type="ECO:0000313" key="1">
    <source>
        <dbReference type="EMBL" id="MFF5291845.1"/>
    </source>
</evidence>
<dbReference type="EMBL" id="JBIAZU010000003">
    <property type="protein sequence ID" value="MFF5291845.1"/>
    <property type="molecule type" value="Genomic_DNA"/>
</dbReference>
<evidence type="ECO:0008006" key="3">
    <source>
        <dbReference type="Google" id="ProtNLM"/>
    </source>
</evidence>
<keyword evidence="2" id="KW-1185">Reference proteome</keyword>
<dbReference type="RefSeq" id="WP_169516276.1">
    <property type="nucleotide sequence ID" value="NZ_JBIAZU010000003.1"/>
</dbReference>
<name>A0ABW6WEW5_9ACTN</name>
<evidence type="ECO:0000313" key="2">
    <source>
        <dbReference type="Proteomes" id="UP001602245"/>
    </source>
</evidence>
<sequence>MMDTFDFQLPEDPPPDIVAIAQLGTAVHQLAAAVDALHQQHRQLRETVERSQLISAGPAGGQAMPWPLRWRDLDRDAAAQTWAWLIDWVGWFADRYEVAEEIPACWPQHPPLVEELTALAAGWHACYDDTAHPDGPLLWHERLTRARDRLRGWDDNTRCRNGTHTTRARDLIWPDQWHAEAIDAANNDLTGRPQLAGPEPERVPS</sequence>
<gene>
    <name evidence="1" type="ORF">ACFY35_20585</name>
</gene>